<evidence type="ECO:0000313" key="4">
    <source>
        <dbReference type="EMBL" id="WWC54566.1"/>
    </source>
</evidence>
<dbReference type="GeneID" id="86859158"/>
<accession>A0A1E9PL89</accession>
<dbReference type="PANTHER" id="PTHR33295:SF20">
    <property type="entry name" value="ATPASE"/>
    <property type="match status" value="1"/>
</dbReference>
<gene>
    <name evidence="4" type="ORF">DBT44_0009330</name>
    <name evidence="3" type="ORF">ODY61_08880</name>
</gene>
<dbReference type="Proteomes" id="UP000250354">
    <property type="component" value="Chromosome"/>
</dbReference>
<accession>A0A9Q4DE95</accession>
<dbReference type="PANTHER" id="PTHR33295">
    <property type="entry name" value="ATPASE"/>
    <property type="match status" value="1"/>
</dbReference>
<sequence length="400" mass="46752">MNYVKRDKYLGKIAPFVDQPVVKVLTGMRRVGKSTLLQMIQEELLPQVNPQNMISINLESGQYLQIKDGVDFYSYIQKQVKDLTGKLYFFIDEVQLVDSWERVINALRVDYECDIYLTGSNSSLLSSDLSTLLAGRYVSFEIQPFTFSEFIHLYRDLNLDKEELFQQFISLGGMPSLRYFQGEKEASYKYLNDIYNTVVVKDILEYQAIRDVDLFNRILRFCLENIGQTFSANSLRKYFASQGRKVSVDTVLNYLTFCQRAYLLKKVERYDTIGKKILTVDEKYYLTDHGFRQAVGFSNEKAIERVLENIVYIELLSRGYQVQIGRVRDKEIDFIASKQGQISYYQVSYLMESKETRDREFSVYSQIKDNFPKYVLSLDSFDFSQDGVIHKNLIDFLLGE</sequence>
<evidence type="ECO:0000313" key="3">
    <source>
        <dbReference type="EMBL" id="MCY3088221.1"/>
    </source>
</evidence>
<dbReference type="EMBL" id="CP145132">
    <property type="protein sequence ID" value="WWC54566.1"/>
    <property type="molecule type" value="Genomic_DNA"/>
</dbReference>
<dbReference type="SUPFAM" id="SSF52540">
    <property type="entry name" value="P-loop containing nucleoside triphosphate hydrolases"/>
    <property type="match status" value="1"/>
</dbReference>
<evidence type="ECO:0000313" key="6">
    <source>
        <dbReference type="Proteomes" id="UP001069047"/>
    </source>
</evidence>
<organism evidence="3 6">
    <name type="scientific">Aerococcus mictus</name>
    <dbReference type="NCBI Taxonomy" id="2976810"/>
    <lineage>
        <taxon>Bacteria</taxon>
        <taxon>Bacillati</taxon>
        <taxon>Bacillota</taxon>
        <taxon>Bacilli</taxon>
        <taxon>Lactobacillales</taxon>
        <taxon>Aerococcaceae</taxon>
        <taxon>Aerococcus</taxon>
    </lineage>
</organism>
<dbReference type="InterPro" id="IPR027417">
    <property type="entry name" value="P-loop_NTPase"/>
</dbReference>
<dbReference type="Proteomes" id="UP001069047">
    <property type="component" value="Unassembled WGS sequence"/>
</dbReference>
<reference evidence="4" key="3">
    <citation type="submission" date="2024-02" db="EMBL/GenBank/DDBJ databases">
        <authorList>
            <person name="Choi B."/>
        </authorList>
    </citation>
    <scope>NUCLEOTIDE SEQUENCE</scope>
    <source>
        <strain evidence="4">UMB1016</strain>
    </source>
</reference>
<keyword evidence="5" id="KW-1185">Reference proteome</keyword>
<feature type="domain" description="AAA" evidence="1">
    <location>
        <begin position="22"/>
        <end position="150"/>
    </location>
</feature>
<dbReference type="AlphaFoldDB" id="A0A1E9PL89"/>
<dbReference type="Pfam" id="PF13635">
    <property type="entry name" value="DUF4143"/>
    <property type="match status" value="1"/>
</dbReference>
<evidence type="ECO:0000259" key="1">
    <source>
        <dbReference type="Pfam" id="PF13173"/>
    </source>
</evidence>
<name>A0A1E9PL89_9LACT</name>
<dbReference type="EMBL" id="JAOTMY010000006">
    <property type="protein sequence ID" value="MCY3088221.1"/>
    <property type="molecule type" value="Genomic_DNA"/>
</dbReference>
<proteinExistence type="predicted"/>
<keyword evidence="3" id="KW-0067">ATP-binding</keyword>
<evidence type="ECO:0000259" key="2">
    <source>
        <dbReference type="Pfam" id="PF13635"/>
    </source>
</evidence>
<dbReference type="Pfam" id="PF13173">
    <property type="entry name" value="AAA_14"/>
    <property type="match status" value="1"/>
</dbReference>
<keyword evidence="3" id="KW-0547">Nucleotide-binding</keyword>
<dbReference type="RefSeq" id="WP_013669456.1">
    <property type="nucleotide sequence ID" value="NZ_CAJHLJ010000011.1"/>
</dbReference>
<dbReference type="InterPro" id="IPR025420">
    <property type="entry name" value="DUF4143"/>
</dbReference>
<protein>
    <submittedName>
        <fullName evidence="3">ATP-binding protein</fullName>
    </submittedName>
</protein>
<reference evidence="3" key="2">
    <citation type="submission" date="2022-09" db="EMBL/GenBank/DDBJ databases">
        <title>Aerococcus urinae taxonomy study.</title>
        <authorList>
            <person name="Christensen J."/>
            <person name="Senneby E."/>
        </authorList>
    </citation>
    <scope>NUCLEOTIDE SEQUENCE</scope>
    <source>
        <strain evidence="3">LUND-41-B12</strain>
    </source>
</reference>
<evidence type="ECO:0000313" key="5">
    <source>
        <dbReference type="Proteomes" id="UP000250354"/>
    </source>
</evidence>
<reference evidence="4 5" key="1">
    <citation type="journal article" date="2020" name="J. Bacteriol.">
        <title>Aerococcus urinae Isolated from Women with Lower Urinary Tract Symptoms: In Vitro Aggregation and Genome Analysis.</title>
        <authorList>
            <person name="Hilt E.E."/>
            <person name="Putonti C."/>
            <person name="Thomas-White K."/>
            <person name="Lewis A.L."/>
            <person name="Visick K.L."/>
            <person name="Gilbert N.M."/>
            <person name="Wolfe A.J."/>
        </authorList>
    </citation>
    <scope>NUCLEOTIDE SEQUENCE [LARGE SCALE GENOMIC DNA]</scope>
    <source>
        <strain evidence="4 5">UMB1016</strain>
    </source>
</reference>
<dbReference type="GO" id="GO:0005524">
    <property type="term" value="F:ATP binding"/>
    <property type="evidence" value="ECO:0007669"/>
    <property type="project" value="UniProtKB-KW"/>
</dbReference>
<dbReference type="InterPro" id="IPR041682">
    <property type="entry name" value="AAA_14"/>
</dbReference>
<feature type="domain" description="DUF4143" evidence="2">
    <location>
        <begin position="201"/>
        <end position="348"/>
    </location>
</feature>